<comment type="caution">
    <text evidence="2">The sequence shown here is derived from an EMBL/GenBank/DDBJ whole genome shotgun (WGS) entry which is preliminary data.</text>
</comment>
<organism evidence="2 3">
    <name type="scientific">Durusdinium trenchii</name>
    <dbReference type="NCBI Taxonomy" id="1381693"/>
    <lineage>
        <taxon>Eukaryota</taxon>
        <taxon>Sar</taxon>
        <taxon>Alveolata</taxon>
        <taxon>Dinophyceae</taxon>
        <taxon>Suessiales</taxon>
        <taxon>Symbiodiniaceae</taxon>
        <taxon>Durusdinium</taxon>
    </lineage>
</organism>
<dbReference type="EMBL" id="CAXAMN010023251">
    <property type="protein sequence ID" value="CAK9076288.1"/>
    <property type="molecule type" value="Genomic_DNA"/>
</dbReference>
<proteinExistence type="predicted"/>
<accession>A0ABP0PJT8</accession>
<protein>
    <submittedName>
        <fullName evidence="2">Uncharacterized protein</fullName>
    </submittedName>
</protein>
<reference evidence="2 3" key="1">
    <citation type="submission" date="2024-02" db="EMBL/GenBank/DDBJ databases">
        <authorList>
            <person name="Chen Y."/>
            <person name="Shah S."/>
            <person name="Dougan E. K."/>
            <person name="Thang M."/>
            <person name="Chan C."/>
        </authorList>
    </citation>
    <scope>NUCLEOTIDE SEQUENCE [LARGE SCALE GENOMIC DNA]</scope>
</reference>
<name>A0ABP0PJT8_9DINO</name>
<dbReference type="SUPFAM" id="SSF53335">
    <property type="entry name" value="S-adenosyl-L-methionine-dependent methyltransferases"/>
    <property type="match status" value="1"/>
</dbReference>
<dbReference type="Gene3D" id="3.40.50.150">
    <property type="entry name" value="Vaccinia Virus protein VP39"/>
    <property type="match status" value="1"/>
</dbReference>
<evidence type="ECO:0000256" key="1">
    <source>
        <dbReference type="SAM" id="MobiDB-lite"/>
    </source>
</evidence>
<dbReference type="Proteomes" id="UP001642484">
    <property type="component" value="Unassembled WGS sequence"/>
</dbReference>
<evidence type="ECO:0000313" key="2">
    <source>
        <dbReference type="EMBL" id="CAK9076288.1"/>
    </source>
</evidence>
<dbReference type="InterPro" id="IPR029063">
    <property type="entry name" value="SAM-dependent_MTases_sf"/>
</dbReference>
<keyword evidence="3" id="KW-1185">Reference proteome</keyword>
<sequence length="549" mass="61756">MPEPLLRDDGIEFEHGPQGPQTYQDLFTWPAFFVDAILQKDNEDPDLGIGVNMVNKFHSGLHVVTDYSGVGSPEVACHFIHKALQNRAGSGYHIPPPCFVRASDSDPDCRAVLLSHEGESAPGCVMGDLLERCPPLLLQEWKASWLHYRKEAQLDLAPDERVGSSQLLKSLVKEKGHEFLFEALRAMQQPDHAHLVSPVWCHKRQKACCVKGSGDKPRGTIELAVGGVTCVDWSNMGIRQGWLGASSIAFLEWIRERRIFREDLLLVECVEPFDHEVLDHLLPGYGFFMVTLGPDDFGVPATRKRKYMALVNLETCAWHPDLRNPVEAFREMFCCPVVVDASQFCNAPECMVDDHMKAWATKQGFPETTPNGKPWKAKQLMRGAERQSIREWEDKVRKICGLQPGKLTTSFMNVTQSVARSPHAPFCPALMTRSRIWSMKAQRHMLVAEMFQVQGFNIFELGVGYVCPFKDMVLGDAIPETCLRRMCGNGMSMHCIGACICFLLACVDFIPLNQLAGQLEVKEEPKDSDEDAERVRLPKRRRPASSSFN</sequence>
<evidence type="ECO:0000313" key="3">
    <source>
        <dbReference type="Proteomes" id="UP001642484"/>
    </source>
</evidence>
<gene>
    <name evidence="2" type="ORF">CCMP2556_LOCUS37583</name>
</gene>
<feature type="region of interest" description="Disordered" evidence="1">
    <location>
        <begin position="521"/>
        <end position="549"/>
    </location>
</feature>